<name>A0A9D1ZV65_9FIRM</name>
<dbReference type="Proteomes" id="UP000886750">
    <property type="component" value="Unassembled WGS sequence"/>
</dbReference>
<accession>A0A9D1ZV65</accession>
<dbReference type="InterPro" id="IPR000257">
    <property type="entry name" value="Uroporphyrinogen_deCOase"/>
</dbReference>
<dbReference type="GO" id="GO:0006779">
    <property type="term" value="P:porphyrin-containing compound biosynthetic process"/>
    <property type="evidence" value="ECO:0007669"/>
    <property type="project" value="InterPro"/>
</dbReference>
<dbReference type="GO" id="GO:0004853">
    <property type="term" value="F:uroporphyrinogen decarboxylase activity"/>
    <property type="evidence" value="ECO:0007669"/>
    <property type="project" value="InterPro"/>
</dbReference>
<feature type="domain" description="Uroporphyrinogen decarboxylase (URO-D)" evidence="1">
    <location>
        <begin position="192"/>
        <end position="328"/>
    </location>
</feature>
<dbReference type="Pfam" id="PF01208">
    <property type="entry name" value="URO-D"/>
    <property type="match status" value="1"/>
</dbReference>
<evidence type="ECO:0000313" key="2">
    <source>
        <dbReference type="EMBL" id="HIY96263.1"/>
    </source>
</evidence>
<sequence>MKESMNACERFAAVIRGETPDRLPAIEWAPWWDKTITRWRGEGLPDTAQTVEEIQGYFGLDRCCQTLLSWMTAETPLPPGHGLGIIKDEEDYERLLPTMYPEPRLPGEYIDWLKKTRERGDTLHFFTLDGFFWQPRTLLGIEPHLYSFYDQPDLYKRICADNAAWVKRVAEYIGNTFRFDFMSFAEDMSYNNGPMISEEQFDEFLLPYYKQVFPLFQAMGTPVFVDSDGDITRAVDWYARAGANGMFPLERQAGVDVSLYIRKQPQMTFLGHFDKMCMKFGEEAMRAEFERLLPSARQGKFIFSCDHQTPPDVSIENYRIYVRLLKEYAVKAAQKG</sequence>
<dbReference type="SUPFAM" id="SSF51726">
    <property type="entry name" value="UROD/MetE-like"/>
    <property type="match status" value="1"/>
</dbReference>
<dbReference type="InterPro" id="IPR038071">
    <property type="entry name" value="UROD/MetE-like_sf"/>
</dbReference>
<dbReference type="Gene3D" id="3.20.20.210">
    <property type="match status" value="1"/>
</dbReference>
<reference evidence="2" key="1">
    <citation type="journal article" date="2021" name="PeerJ">
        <title>Extensive microbial diversity within the chicken gut microbiome revealed by metagenomics and culture.</title>
        <authorList>
            <person name="Gilroy R."/>
            <person name="Ravi A."/>
            <person name="Getino M."/>
            <person name="Pursley I."/>
            <person name="Horton D.L."/>
            <person name="Alikhan N.F."/>
            <person name="Baker D."/>
            <person name="Gharbi K."/>
            <person name="Hall N."/>
            <person name="Watson M."/>
            <person name="Adriaenssens E.M."/>
            <person name="Foster-Nyarko E."/>
            <person name="Jarju S."/>
            <person name="Secka A."/>
            <person name="Antonio M."/>
            <person name="Oren A."/>
            <person name="Chaudhuri R.R."/>
            <person name="La Ragione R."/>
            <person name="Hildebrand F."/>
            <person name="Pallen M.J."/>
        </authorList>
    </citation>
    <scope>NUCLEOTIDE SEQUENCE</scope>
    <source>
        <strain evidence="2">1345</strain>
    </source>
</reference>
<evidence type="ECO:0000259" key="1">
    <source>
        <dbReference type="Pfam" id="PF01208"/>
    </source>
</evidence>
<organism evidence="2 3">
    <name type="scientific">Candidatus Borkfalkia excrementigallinarum</name>
    <dbReference type="NCBI Taxonomy" id="2838506"/>
    <lineage>
        <taxon>Bacteria</taxon>
        <taxon>Bacillati</taxon>
        <taxon>Bacillota</taxon>
        <taxon>Clostridia</taxon>
        <taxon>Christensenellales</taxon>
        <taxon>Christensenellaceae</taxon>
        <taxon>Candidatus Borkfalkia</taxon>
    </lineage>
</organism>
<proteinExistence type="predicted"/>
<gene>
    <name evidence="2" type="ORF">H9729_01090</name>
</gene>
<dbReference type="AlphaFoldDB" id="A0A9D1ZV65"/>
<protein>
    <recommendedName>
        <fullName evidence="1">Uroporphyrinogen decarboxylase (URO-D) domain-containing protein</fullName>
    </recommendedName>
</protein>
<reference evidence="2" key="2">
    <citation type="submission" date="2021-04" db="EMBL/GenBank/DDBJ databases">
        <authorList>
            <person name="Gilroy R."/>
        </authorList>
    </citation>
    <scope>NUCLEOTIDE SEQUENCE</scope>
    <source>
        <strain evidence="2">1345</strain>
    </source>
</reference>
<evidence type="ECO:0000313" key="3">
    <source>
        <dbReference type="Proteomes" id="UP000886750"/>
    </source>
</evidence>
<comment type="caution">
    <text evidence="2">The sequence shown here is derived from an EMBL/GenBank/DDBJ whole genome shotgun (WGS) entry which is preliminary data.</text>
</comment>
<dbReference type="EMBL" id="DXCQ01000012">
    <property type="protein sequence ID" value="HIY96263.1"/>
    <property type="molecule type" value="Genomic_DNA"/>
</dbReference>